<evidence type="ECO:0000313" key="1">
    <source>
        <dbReference type="EMBL" id="MCI03610.1"/>
    </source>
</evidence>
<reference evidence="1 2" key="1">
    <citation type="journal article" date="2018" name="Front. Plant Sci.">
        <title>Red Clover (Trifolium pratense) and Zigzag Clover (T. medium) - A Picture of Genomic Similarities and Differences.</title>
        <authorList>
            <person name="Dluhosova J."/>
            <person name="Istvanek J."/>
            <person name="Nedelnik J."/>
            <person name="Repkova J."/>
        </authorList>
    </citation>
    <scope>NUCLEOTIDE SEQUENCE [LARGE SCALE GENOMIC DNA]</scope>
    <source>
        <strain evidence="2">cv. 10/8</strain>
        <tissue evidence="1">Leaf</tissue>
    </source>
</reference>
<proteinExistence type="predicted"/>
<dbReference type="AlphaFoldDB" id="A0A392NWM0"/>
<evidence type="ECO:0000313" key="2">
    <source>
        <dbReference type="Proteomes" id="UP000265520"/>
    </source>
</evidence>
<accession>A0A392NWM0</accession>
<keyword evidence="2" id="KW-1185">Reference proteome</keyword>
<name>A0A392NWM0_9FABA</name>
<protein>
    <submittedName>
        <fullName evidence="1">Uncharacterized protein</fullName>
    </submittedName>
</protein>
<dbReference type="EMBL" id="LXQA010052731">
    <property type="protein sequence ID" value="MCI03610.1"/>
    <property type="molecule type" value="Genomic_DNA"/>
</dbReference>
<organism evidence="1 2">
    <name type="scientific">Trifolium medium</name>
    <dbReference type="NCBI Taxonomy" id="97028"/>
    <lineage>
        <taxon>Eukaryota</taxon>
        <taxon>Viridiplantae</taxon>
        <taxon>Streptophyta</taxon>
        <taxon>Embryophyta</taxon>
        <taxon>Tracheophyta</taxon>
        <taxon>Spermatophyta</taxon>
        <taxon>Magnoliopsida</taxon>
        <taxon>eudicotyledons</taxon>
        <taxon>Gunneridae</taxon>
        <taxon>Pentapetalae</taxon>
        <taxon>rosids</taxon>
        <taxon>fabids</taxon>
        <taxon>Fabales</taxon>
        <taxon>Fabaceae</taxon>
        <taxon>Papilionoideae</taxon>
        <taxon>50 kb inversion clade</taxon>
        <taxon>NPAAA clade</taxon>
        <taxon>Hologalegina</taxon>
        <taxon>IRL clade</taxon>
        <taxon>Trifolieae</taxon>
        <taxon>Trifolium</taxon>
    </lineage>
</organism>
<sequence>MELGDLKLKVFSEKSKVWNLRVAQGHMARCAGLSDNSRNPSASCTSRQVVWRVAPFYGFDEELALEGAPLKNSRGRDVMAICALRRTCGAARRNKVL</sequence>
<dbReference type="Proteomes" id="UP000265520">
    <property type="component" value="Unassembled WGS sequence"/>
</dbReference>
<comment type="caution">
    <text evidence="1">The sequence shown here is derived from an EMBL/GenBank/DDBJ whole genome shotgun (WGS) entry which is preliminary data.</text>
</comment>